<dbReference type="SMART" id="SM00829">
    <property type="entry name" value="PKS_ER"/>
    <property type="match status" value="1"/>
</dbReference>
<dbReference type="GO" id="GO:0005739">
    <property type="term" value="C:mitochondrion"/>
    <property type="evidence" value="ECO:0007669"/>
    <property type="project" value="TreeGrafter"/>
</dbReference>
<dbReference type="InterPro" id="IPR020843">
    <property type="entry name" value="ER"/>
</dbReference>
<dbReference type="PANTHER" id="PTHR43677:SF4">
    <property type="entry name" value="QUINONE OXIDOREDUCTASE-LIKE PROTEIN 2"/>
    <property type="match status" value="1"/>
</dbReference>
<dbReference type="Proteomes" id="UP001172155">
    <property type="component" value="Unassembled WGS sequence"/>
</dbReference>
<dbReference type="InterPro" id="IPR051397">
    <property type="entry name" value="Zn-ADH-like_protein"/>
</dbReference>
<dbReference type="SUPFAM" id="SSF51735">
    <property type="entry name" value="NAD(P)-binding Rossmann-fold domains"/>
    <property type="match status" value="1"/>
</dbReference>
<sequence>MTTEIRKAVITHFVSTPSDVANLVVATAPLPAPTKTQVQVRVLYSGFAGADINMALGRYPLQRKAPLTPGSSMVGIVATLGPGVTTTTKFKVGDYVTAATTYDSEAERINVEEKLLVKVPSELTKTDDMLQQAVAVCIDWTTALGMVDGRRLKVKEGDVTFIHGLSGAVGQALASLCLLKGARVFGTASQRNHQKLKAQGVEGVFDYRSKDWIAAMKKLGGVDAAFDPLGFQSYDESYSVLKDGGMLVGYGANQNSLSGSEPASPYPSMAKLVARGMLPFTSKRTWFYYIEPGTKEFQESLATVLDMLKDGKIKVTVKAVWDLTTEGLREAHQSWGKVEGMGSLLIRVGAQKL</sequence>
<reference evidence="2" key="1">
    <citation type="submission" date="2023-06" db="EMBL/GenBank/DDBJ databases">
        <title>Genome-scale phylogeny and comparative genomics of the fungal order Sordariales.</title>
        <authorList>
            <consortium name="Lawrence Berkeley National Laboratory"/>
            <person name="Hensen N."/>
            <person name="Bonometti L."/>
            <person name="Westerberg I."/>
            <person name="Brannstrom I.O."/>
            <person name="Guillou S."/>
            <person name="Cros-Aarteil S."/>
            <person name="Calhoun S."/>
            <person name="Haridas S."/>
            <person name="Kuo A."/>
            <person name="Mondo S."/>
            <person name="Pangilinan J."/>
            <person name="Riley R."/>
            <person name="LaButti K."/>
            <person name="Andreopoulos B."/>
            <person name="Lipzen A."/>
            <person name="Chen C."/>
            <person name="Yanf M."/>
            <person name="Daum C."/>
            <person name="Ng V."/>
            <person name="Clum A."/>
            <person name="Steindorff A."/>
            <person name="Ohm R."/>
            <person name="Martin F."/>
            <person name="Silar P."/>
            <person name="Natvig D."/>
            <person name="Lalanne C."/>
            <person name="Gautier V."/>
            <person name="Ament-velasquez S.L."/>
            <person name="Kruys A."/>
            <person name="Hutchinson M.I."/>
            <person name="Powell A.J."/>
            <person name="Barry K."/>
            <person name="Miller A.N."/>
            <person name="Grigoriev I.V."/>
            <person name="Debuchy R."/>
            <person name="Gladieux P."/>
            <person name="Thoren M.H."/>
            <person name="Johannesson H."/>
        </authorList>
    </citation>
    <scope>NUCLEOTIDE SEQUENCE</scope>
    <source>
        <strain evidence="2">SMH3187-1</strain>
    </source>
</reference>
<dbReference type="Gene3D" id="3.40.50.720">
    <property type="entry name" value="NAD(P)-binding Rossmann-like Domain"/>
    <property type="match status" value="1"/>
</dbReference>
<dbReference type="AlphaFoldDB" id="A0AA40K320"/>
<evidence type="ECO:0000259" key="1">
    <source>
        <dbReference type="SMART" id="SM00829"/>
    </source>
</evidence>
<gene>
    <name evidence="2" type="ORF">B0T18DRAFT_328027</name>
</gene>
<dbReference type="Pfam" id="PF08240">
    <property type="entry name" value="ADH_N"/>
    <property type="match status" value="1"/>
</dbReference>
<dbReference type="PANTHER" id="PTHR43677">
    <property type="entry name" value="SHORT-CHAIN DEHYDROGENASE/REDUCTASE"/>
    <property type="match status" value="1"/>
</dbReference>
<keyword evidence="3" id="KW-1185">Reference proteome</keyword>
<feature type="domain" description="Enoyl reductase (ER)" evidence="1">
    <location>
        <begin position="18"/>
        <end position="346"/>
    </location>
</feature>
<dbReference type="GO" id="GO:0016491">
    <property type="term" value="F:oxidoreductase activity"/>
    <property type="evidence" value="ECO:0007669"/>
    <property type="project" value="InterPro"/>
</dbReference>
<dbReference type="SUPFAM" id="SSF50129">
    <property type="entry name" value="GroES-like"/>
    <property type="match status" value="1"/>
</dbReference>
<name>A0AA40K320_9PEZI</name>
<protein>
    <recommendedName>
        <fullName evidence="1">Enoyl reductase (ER) domain-containing protein</fullName>
    </recommendedName>
</protein>
<comment type="caution">
    <text evidence="2">The sequence shown here is derived from an EMBL/GenBank/DDBJ whole genome shotgun (WGS) entry which is preliminary data.</text>
</comment>
<dbReference type="Gene3D" id="3.90.180.10">
    <property type="entry name" value="Medium-chain alcohol dehydrogenases, catalytic domain"/>
    <property type="match status" value="1"/>
</dbReference>
<evidence type="ECO:0000313" key="2">
    <source>
        <dbReference type="EMBL" id="KAK0744000.1"/>
    </source>
</evidence>
<dbReference type="InterPro" id="IPR036291">
    <property type="entry name" value="NAD(P)-bd_dom_sf"/>
</dbReference>
<accession>A0AA40K320</accession>
<organism evidence="2 3">
    <name type="scientific">Schizothecium vesticola</name>
    <dbReference type="NCBI Taxonomy" id="314040"/>
    <lineage>
        <taxon>Eukaryota</taxon>
        <taxon>Fungi</taxon>
        <taxon>Dikarya</taxon>
        <taxon>Ascomycota</taxon>
        <taxon>Pezizomycotina</taxon>
        <taxon>Sordariomycetes</taxon>
        <taxon>Sordariomycetidae</taxon>
        <taxon>Sordariales</taxon>
        <taxon>Schizotheciaceae</taxon>
        <taxon>Schizothecium</taxon>
    </lineage>
</organism>
<proteinExistence type="predicted"/>
<dbReference type="EMBL" id="JAUKUD010000005">
    <property type="protein sequence ID" value="KAK0744000.1"/>
    <property type="molecule type" value="Genomic_DNA"/>
</dbReference>
<dbReference type="InterPro" id="IPR013154">
    <property type="entry name" value="ADH-like_N"/>
</dbReference>
<dbReference type="InterPro" id="IPR013149">
    <property type="entry name" value="ADH-like_C"/>
</dbReference>
<dbReference type="Pfam" id="PF00107">
    <property type="entry name" value="ADH_zinc_N"/>
    <property type="match status" value="1"/>
</dbReference>
<dbReference type="InterPro" id="IPR011032">
    <property type="entry name" value="GroES-like_sf"/>
</dbReference>
<evidence type="ECO:0000313" key="3">
    <source>
        <dbReference type="Proteomes" id="UP001172155"/>
    </source>
</evidence>